<dbReference type="OrthoDB" id="5852896at2759"/>
<dbReference type="AlphaFoldDB" id="A0A6A6W3L2"/>
<feature type="compositionally biased region" description="Acidic residues" evidence="2">
    <location>
        <begin position="252"/>
        <end position="262"/>
    </location>
</feature>
<dbReference type="GO" id="GO:0000056">
    <property type="term" value="P:ribosomal small subunit export from nucleus"/>
    <property type="evidence" value="ECO:0007669"/>
    <property type="project" value="TreeGrafter"/>
</dbReference>
<feature type="compositionally biased region" description="Low complexity" evidence="2">
    <location>
        <begin position="48"/>
        <end position="68"/>
    </location>
</feature>
<evidence type="ECO:0000256" key="1">
    <source>
        <dbReference type="ARBA" id="ARBA00009078"/>
    </source>
</evidence>
<organism evidence="3 4">
    <name type="scientific">Pseudovirgaria hyperparasitica</name>
    <dbReference type="NCBI Taxonomy" id="470096"/>
    <lineage>
        <taxon>Eukaryota</taxon>
        <taxon>Fungi</taxon>
        <taxon>Dikarya</taxon>
        <taxon>Ascomycota</taxon>
        <taxon>Pezizomycotina</taxon>
        <taxon>Dothideomycetes</taxon>
        <taxon>Dothideomycetes incertae sedis</taxon>
        <taxon>Acrospermales</taxon>
        <taxon>Acrospermaceae</taxon>
        <taxon>Pseudovirgaria</taxon>
    </lineage>
</organism>
<dbReference type="RefSeq" id="XP_033598628.1">
    <property type="nucleotide sequence ID" value="XM_033750061.1"/>
</dbReference>
<feature type="region of interest" description="Disordered" evidence="2">
    <location>
        <begin position="46"/>
        <end position="68"/>
    </location>
</feature>
<evidence type="ECO:0000313" key="4">
    <source>
        <dbReference type="Proteomes" id="UP000799437"/>
    </source>
</evidence>
<dbReference type="GO" id="GO:0042274">
    <property type="term" value="P:ribosomal small subunit biogenesis"/>
    <property type="evidence" value="ECO:0007669"/>
    <property type="project" value="InterPro"/>
</dbReference>
<name>A0A6A6W3L2_9PEZI</name>
<feature type="region of interest" description="Disordered" evidence="2">
    <location>
        <begin position="388"/>
        <end position="410"/>
    </location>
</feature>
<dbReference type="GeneID" id="54491115"/>
<dbReference type="InterPro" id="IPR007307">
    <property type="entry name" value="Ltv1"/>
</dbReference>
<protein>
    <submittedName>
        <fullName evidence="3">Low temperature viability protein</fullName>
    </submittedName>
</protein>
<feature type="compositionally biased region" description="Basic and acidic residues" evidence="2">
    <location>
        <begin position="263"/>
        <end position="274"/>
    </location>
</feature>
<dbReference type="GO" id="GO:0030688">
    <property type="term" value="C:preribosome, small subunit precursor"/>
    <property type="evidence" value="ECO:0007669"/>
    <property type="project" value="TreeGrafter"/>
</dbReference>
<keyword evidence="4" id="KW-1185">Reference proteome</keyword>
<dbReference type="GO" id="GO:0005634">
    <property type="term" value="C:nucleus"/>
    <property type="evidence" value="ECO:0007669"/>
    <property type="project" value="TreeGrafter"/>
</dbReference>
<evidence type="ECO:0000256" key="2">
    <source>
        <dbReference type="SAM" id="MobiDB-lite"/>
    </source>
</evidence>
<feature type="region of interest" description="Disordered" evidence="2">
    <location>
        <begin position="248"/>
        <end position="363"/>
    </location>
</feature>
<dbReference type="Pfam" id="PF04180">
    <property type="entry name" value="LTV"/>
    <property type="match status" value="1"/>
</dbReference>
<evidence type="ECO:0000313" key="3">
    <source>
        <dbReference type="EMBL" id="KAF2756177.1"/>
    </source>
</evidence>
<proteinExistence type="inferred from homology"/>
<dbReference type="GO" id="GO:0005829">
    <property type="term" value="C:cytosol"/>
    <property type="evidence" value="ECO:0007669"/>
    <property type="project" value="TreeGrafter"/>
</dbReference>
<feature type="region of interest" description="Disordered" evidence="2">
    <location>
        <begin position="440"/>
        <end position="486"/>
    </location>
</feature>
<dbReference type="PANTHER" id="PTHR21531">
    <property type="entry name" value="LOW-TEMPERATURE VIABILITY PROTEIN LTV1-RELATED"/>
    <property type="match status" value="1"/>
</dbReference>
<reference evidence="3" key="1">
    <citation type="journal article" date="2020" name="Stud. Mycol.">
        <title>101 Dothideomycetes genomes: a test case for predicting lifestyles and emergence of pathogens.</title>
        <authorList>
            <person name="Haridas S."/>
            <person name="Albert R."/>
            <person name="Binder M."/>
            <person name="Bloem J."/>
            <person name="Labutti K."/>
            <person name="Salamov A."/>
            <person name="Andreopoulos B."/>
            <person name="Baker S."/>
            <person name="Barry K."/>
            <person name="Bills G."/>
            <person name="Bluhm B."/>
            <person name="Cannon C."/>
            <person name="Castanera R."/>
            <person name="Culley D."/>
            <person name="Daum C."/>
            <person name="Ezra D."/>
            <person name="Gonzalez J."/>
            <person name="Henrissat B."/>
            <person name="Kuo A."/>
            <person name="Liang C."/>
            <person name="Lipzen A."/>
            <person name="Lutzoni F."/>
            <person name="Magnuson J."/>
            <person name="Mondo S."/>
            <person name="Nolan M."/>
            <person name="Ohm R."/>
            <person name="Pangilinan J."/>
            <person name="Park H.-J."/>
            <person name="Ramirez L."/>
            <person name="Alfaro M."/>
            <person name="Sun H."/>
            <person name="Tritt A."/>
            <person name="Yoshinaga Y."/>
            <person name="Zwiers L.-H."/>
            <person name="Turgeon B."/>
            <person name="Goodwin S."/>
            <person name="Spatafora J."/>
            <person name="Crous P."/>
            <person name="Grigoriev I."/>
        </authorList>
    </citation>
    <scope>NUCLEOTIDE SEQUENCE</scope>
    <source>
        <strain evidence="3">CBS 121739</strain>
    </source>
</reference>
<dbReference type="EMBL" id="ML996576">
    <property type="protein sequence ID" value="KAF2756177.1"/>
    <property type="molecule type" value="Genomic_DNA"/>
</dbReference>
<comment type="similarity">
    <text evidence="1">Belongs to the LTV1 family.</text>
</comment>
<sequence>MPRRRFIDKKNATTFQLLHRAQNDPLIHDSDASQFVFHEVQAPTATKSVSYPSSSAASHVSQSSSASRRANATLNDLGSEFGDVRANEGEAAEYGIYYDDSSYDYMQHMRDLGSGQGTTVWVEAPGATKKGKQKQSLEDAISEAADSQSLASGMSSASHAASDLFNPANLPSEFVKKTTYQDQQNIPDAIAGFQPDMDPRLREVLEALEDEEYVDEAEEGDFFEDLTGAGIAVDEEAWRDGLFSDEAHDDITFEEDAGWETDDTIKPDKEHHETPAPPVSEPAGDATGVPLPAPDQAPADREDTDWQGEFAKFKASGKAPRAAKDAHLPDHLQAGSIMTGASSLLSGRKKKRKGALTGTSGYSMSSSILARTEALSVLDSRFERIEEDYANDGNEGMPDDDGASLRSGMTGMSRMSRMSGISTMSGASVMREDFDSLLDDFLGGHSTQGKSGRRVKKGKQQSGMEQLDEVRQGLGPVRLGKPQQAA</sequence>
<dbReference type="Proteomes" id="UP000799437">
    <property type="component" value="Unassembled WGS sequence"/>
</dbReference>
<accession>A0A6A6W3L2</accession>
<dbReference type="PANTHER" id="PTHR21531:SF0">
    <property type="entry name" value="PROTEIN LTV1 HOMOLOG"/>
    <property type="match status" value="1"/>
</dbReference>
<gene>
    <name evidence="3" type="ORF">EJ05DRAFT_92609</name>
</gene>